<evidence type="ECO:0000256" key="7">
    <source>
        <dbReference type="ARBA" id="ARBA00022840"/>
    </source>
</evidence>
<dbReference type="SMART" id="SM00382">
    <property type="entry name" value="AAA"/>
    <property type="match status" value="2"/>
</dbReference>
<feature type="transmembrane region" description="Helical" evidence="12">
    <location>
        <begin position="763"/>
        <end position="784"/>
    </location>
</feature>
<dbReference type="InterPro" id="IPR027417">
    <property type="entry name" value="P-loop_NTPase"/>
</dbReference>
<feature type="transmembrane region" description="Helical" evidence="12">
    <location>
        <begin position="550"/>
        <end position="568"/>
    </location>
</feature>
<keyword evidence="10" id="KW-0175">Coiled coil</keyword>
<evidence type="ECO:0000256" key="12">
    <source>
        <dbReference type="SAM" id="Phobius"/>
    </source>
</evidence>
<dbReference type="EMBL" id="LFMY01000001">
    <property type="protein sequence ID" value="OKL64616.1"/>
    <property type="molecule type" value="Genomic_DNA"/>
</dbReference>
<dbReference type="FunFam" id="3.40.50.300:FF:000054">
    <property type="entry name" value="ABC multidrug transporter atrF"/>
    <property type="match status" value="1"/>
</dbReference>
<evidence type="ECO:0000256" key="4">
    <source>
        <dbReference type="ARBA" id="ARBA00022475"/>
    </source>
</evidence>
<feature type="transmembrane region" description="Helical" evidence="12">
    <location>
        <begin position="624"/>
        <end position="645"/>
    </location>
</feature>
<feature type="transmembrane region" description="Helical" evidence="12">
    <location>
        <begin position="1183"/>
        <end position="1200"/>
    </location>
</feature>
<dbReference type="GeneID" id="31000061"/>
<evidence type="ECO:0000256" key="5">
    <source>
        <dbReference type="ARBA" id="ARBA00022692"/>
    </source>
</evidence>
<dbReference type="InterPro" id="IPR003439">
    <property type="entry name" value="ABC_transporter-like_ATP-bd"/>
</dbReference>
<dbReference type="FunFam" id="3.40.50.300:FF:001010">
    <property type="entry name" value="ABC multidrug transporter (Eurofung)"/>
    <property type="match status" value="1"/>
</dbReference>
<feature type="transmembrane region" description="Helical" evidence="12">
    <location>
        <begin position="1319"/>
        <end position="1339"/>
    </location>
</feature>
<comment type="similarity">
    <text evidence="2">Belongs to the ABC transporter superfamily. ABCG family. PDR (TC 3.A.1.205) subfamily.</text>
</comment>
<dbReference type="OrthoDB" id="245989at2759"/>
<feature type="transmembrane region" description="Helical" evidence="12">
    <location>
        <begin position="685"/>
        <end position="704"/>
    </location>
</feature>
<dbReference type="PROSITE" id="PS00211">
    <property type="entry name" value="ABC_TRANSPORTER_1"/>
    <property type="match status" value="1"/>
</dbReference>
<evidence type="ECO:0000313" key="14">
    <source>
        <dbReference type="EMBL" id="OKL64616.1"/>
    </source>
</evidence>
<feature type="transmembrane region" description="Helical" evidence="12">
    <location>
        <begin position="589"/>
        <end position="618"/>
    </location>
</feature>
<keyword evidence="15" id="KW-1185">Reference proteome</keyword>
<keyword evidence="7" id="KW-0067">ATP-binding</keyword>
<protein>
    <recommendedName>
        <fullName evidence="13">ABC transporter domain-containing protein</fullName>
    </recommendedName>
</protein>
<evidence type="ECO:0000256" key="10">
    <source>
        <dbReference type="SAM" id="Coils"/>
    </source>
</evidence>
<keyword evidence="9 12" id="KW-0472">Membrane</keyword>
<dbReference type="InterPro" id="IPR043926">
    <property type="entry name" value="ABCG_dom"/>
</dbReference>
<dbReference type="InterPro" id="IPR034003">
    <property type="entry name" value="ABCG_PDR_2"/>
</dbReference>
<dbReference type="STRING" id="1441469.A0A225BB29"/>
<keyword evidence="6" id="KW-0547">Nucleotide-binding</keyword>
<dbReference type="RefSeq" id="XP_020124737.1">
    <property type="nucleotide sequence ID" value="XM_020260098.1"/>
</dbReference>
<feature type="transmembrane region" description="Helical" evidence="12">
    <location>
        <begin position="515"/>
        <end position="538"/>
    </location>
</feature>
<feature type="coiled-coil region" evidence="10">
    <location>
        <begin position="800"/>
        <end position="827"/>
    </location>
</feature>
<evidence type="ECO:0000256" key="11">
    <source>
        <dbReference type="SAM" id="MobiDB-lite"/>
    </source>
</evidence>
<reference evidence="14 15" key="1">
    <citation type="submission" date="2015-06" db="EMBL/GenBank/DDBJ databases">
        <title>Talaromyces atroroseus IBT 11181 draft genome.</title>
        <authorList>
            <person name="Rasmussen K.B."/>
            <person name="Rasmussen S."/>
            <person name="Petersen B."/>
            <person name="Sicheritz-Ponten T."/>
            <person name="Mortensen U.H."/>
            <person name="Thrane U."/>
        </authorList>
    </citation>
    <scope>NUCLEOTIDE SEQUENCE [LARGE SCALE GENOMIC DNA]</scope>
    <source>
        <strain evidence="14 15">IBT 11181</strain>
    </source>
</reference>
<dbReference type="CDD" id="cd03233">
    <property type="entry name" value="ABCG_PDR_domain1"/>
    <property type="match status" value="1"/>
</dbReference>
<dbReference type="InterPro" id="IPR029481">
    <property type="entry name" value="ABC_trans_N"/>
</dbReference>
<feature type="domain" description="ABC transporter" evidence="13">
    <location>
        <begin position="149"/>
        <end position="404"/>
    </location>
</feature>
<dbReference type="Gene3D" id="3.40.50.300">
    <property type="entry name" value="P-loop containing nucleotide triphosphate hydrolases"/>
    <property type="match status" value="2"/>
</dbReference>
<dbReference type="Pfam" id="PF06422">
    <property type="entry name" value="PDR_CDR"/>
    <property type="match status" value="1"/>
</dbReference>
<gene>
    <name evidence="14" type="ORF">UA08_00306</name>
</gene>
<dbReference type="InterPro" id="IPR017871">
    <property type="entry name" value="ABC_transporter-like_CS"/>
</dbReference>
<dbReference type="GO" id="GO:0005886">
    <property type="term" value="C:plasma membrane"/>
    <property type="evidence" value="ECO:0007669"/>
    <property type="project" value="UniProtKB-SubCell"/>
</dbReference>
<dbReference type="PROSITE" id="PS50893">
    <property type="entry name" value="ABC_TRANSPORTER_2"/>
    <property type="match status" value="2"/>
</dbReference>
<keyword evidence="8 12" id="KW-1133">Transmembrane helix</keyword>
<comment type="subcellular location">
    <subcellularLocation>
        <location evidence="1">Cell membrane</location>
        <topology evidence="1">Multi-pass membrane protein</topology>
    </subcellularLocation>
</comment>
<dbReference type="GO" id="GO:0140359">
    <property type="term" value="F:ABC-type transporter activity"/>
    <property type="evidence" value="ECO:0007669"/>
    <property type="project" value="InterPro"/>
</dbReference>
<evidence type="ECO:0000256" key="9">
    <source>
        <dbReference type="ARBA" id="ARBA00023136"/>
    </source>
</evidence>
<name>A0A225BB29_TALAT</name>
<dbReference type="PANTHER" id="PTHR19241">
    <property type="entry name" value="ATP-BINDING CASSETTE TRANSPORTER"/>
    <property type="match status" value="1"/>
</dbReference>
<feature type="transmembrane region" description="Helical" evidence="12">
    <location>
        <begin position="1248"/>
        <end position="1279"/>
    </location>
</feature>
<evidence type="ECO:0000256" key="1">
    <source>
        <dbReference type="ARBA" id="ARBA00004651"/>
    </source>
</evidence>
<feature type="transmembrane region" description="Helical" evidence="12">
    <location>
        <begin position="1291"/>
        <end position="1313"/>
    </location>
</feature>
<dbReference type="CDD" id="cd03232">
    <property type="entry name" value="ABCG_PDR_domain2"/>
    <property type="match status" value="1"/>
</dbReference>
<evidence type="ECO:0000256" key="2">
    <source>
        <dbReference type="ARBA" id="ARBA00006012"/>
    </source>
</evidence>
<dbReference type="Pfam" id="PF14510">
    <property type="entry name" value="ABC_trans_N"/>
    <property type="match status" value="1"/>
</dbReference>
<dbReference type="Pfam" id="PF00005">
    <property type="entry name" value="ABC_tran"/>
    <property type="match status" value="2"/>
</dbReference>
<dbReference type="GO" id="GO:0005524">
    <property type="term" value="F:ATP binding"/>
    <property type="evidence" value="ECO:0007669"/>
    <property type="project" value="UniProtKB-KW"/>
</dbReference>
<dbReference type="InterPro" id="IPR003593">
    <property type="entry name" value="AAA+_ATPase"/>
</dbReference>
<feature type="region of interest" description="Disordered" evidence="11">
    <location>
        <begin position="69"/>
        <end position="97"/>
    </location>
</feature>
<evidence type="ECO:0000256" key="8">
    <source>
        <dbReference type="ARBA" id="ARBA00022989"/>
    </source>
</evidence>
<dbReference type="InterPro" id="IPR034001">
    <property type="entry name" value="ABCG_PDR_1"/>
</dbReference>
<dbReference type="SUPFAM" id="SSF52540">
    <property type="entry name" value="P-loop containing nucleoside triphosphate hydrolases"/>
    <property type="match status" value="2"/>
</dbReference>
<dbReference type="Proteomes" id="UP000214365">
    <property type="component" value="Unassembled WGS sequence"/>
</dbReference>
<proteinExistence type="inferred from homology"/>
<keyword evidence="5 12" id="KW-0812">Transmembrane</keyword>
<dbReference type="GO" id="GO:0016887">
    <property type="term" value="F:ATP hydrolysis activity"/>
    <property type="evidence" value="ECO:0007669"/>
    <property type="project" value="InterPro"/>
</dbReference>
<dbReference type="Pfam" id="PF19055">
    <property type="entry name" value="ABC2_membrane_7"/>
    <property type="match status" value="1"/>
</dbReference>
<comment type="caution">
    <text evidence="14">The sequence shown here is derived from an EMBL/GenBank/DDBJ whole genome shotgun (WGS) entry which is preliminary data.</text>
</comment>
<feature type="transmembrane region" description="Helical" evidence="12">
    <location>
        <begin position="1207"/>
        <end position="1228"/>
    </location>
</feature>
<organism evidence="14 15">
    <name type="scientific">Talaromyces atroroseus</name>
    <dbReference type="NCBI Taxonomy" id="1441469"/>
    <lineage>
        <taxon>Eukaryota</taxon>
        <taxon>Fungi</taxon>
        <taxon>Dikarya</taxon>
        <taxon>Ascomycota</taxon>
        <taxon>Pezizomycotina</taxon>
        <taxon>Eurotiomycetes</taxon>
        <taxon>Eurotiomycetidae</taxon>
        <taxon>Eurotiales</taxon>
        <taxon>Trichocomaceae</taxon>
        <taxon>Talaromyces</taxon>
        <taxon>Talaromyces sect. Trachyspermi</taxon>
    </lineage>
</organism>
<sequence length="1469" mass="164583">MSTPEPSTEVWTREFESVRTEVTYEEVREQVRTSNVNGLSRIQSGVDVERAEKDFEELNRQLSSLSQQARRLSKQEPVHDIEKTASSHGSSAEEPWDLETTLRGSKAAENEAGIKPKHIGVIWDGLTVRGFGGVKTFIQTFPDAIIGFFNVYDTLKSLLGLQKQGPEVDILHDFRGVLTPGEMVLVLGRPGSGCTTFLKVITNQRFGYTSIDGDVMYGSFDSETFAKKFRGEAVYNQEDDIHHPTLTVGQTLSFALDTKTPGKRPGGISKREFKEKVIQLLLKMFNIEHTLNTVVGNAFVRGISGGERKRVSIAEMMATSATVLAWDNTTRGLDASTALDFAKSLRIMTNIYKTTTFVSLYQASESIYNQFDKVMVIDEGRQVFFGPTSEARAYFEDLGFEPKPRQTTPDYLTGCTDPFEREYQDGRNAGNVPSTPDALAKAFNESRYRELLDEQMAAYRTEIQQEKHVFEEFELAHKEAKRKFTSESSVYSIPFYLQIWVLMQRQFLVKWQDKFGLVVSWVTSIGTAIVLGTVWYKIPTNSSGAFTRGGLLFMSLLFNAFQAFAELGSTMLGRPIINKHRGYTFHRPAALWIAQILVDSAFAAVQICVFSIIVYFMCGLVLDAGAFFTFVLIIIAGYLSMTLFFRTVGCLCPDFDYAMKFAAVIITLYVLTAGYLIQYQSEQVWLRWIYYINALGLGFTALMVNEFKRLTLTCDSSALIPSGPGYNDINHQTCTLQGSTPGSYLISGTDYLSSGFDYEVGNLWRNFGIIVALTVFFLFTNAWLGEVLSWGAGGRTITFYQKENDARKKLNEALIAKKEERQNKENKVSSDNLNITSKAILTWEDLNYDVPVPAGTRRLLNSVYGYVQPGKLTALMGASGAGKTTLLDVLAARKSIGVISGDVLVDGKKPGLSFQRGTSYAEQLDVHEATQTVREALRFSAELRQPYHVPLSEKHAYVEEIISLLELEPLADAIIGFPEFGLSVEERKRVTIGVELAAKPELLLFLDEPTSGLDSQSAFNIVRFLRKLSAAGQAILCTIHQPNSALFQSFDRLLLLQKGGRCVYFGDIGQDSQVLIDYFRRNGADCPSNANPAEWMLDAIGAGQTPRIGGRDWGDIWSESPELSQIKEDISHMKAERIAQTKEIEVSTQEVEYATPTWHQIKTVVRRMNLSFWRSPNYGFTRLFTHAAIALLTGLMFLQLDDSRASLQYRVFVLFQITVIPAIIIQQVEPKYDMSRLVSYRESASKTYRPIAFAIAMVIAEVPYSLLCTVAFFLPIYYIPAFQSASDRAGYQFLMILITEFFSVTLGQMVAAITPSAYIASQLNPPLVVVFALFCGVAVPKPQIPGFWRAWLYQLDPFTRLIGGMVVTELHGREVVCKESELNSFTAPSGQTCGEYMSSYFESGGLGYITNNATDVCQYCAYKVGDQFYASFDLDYSNRWRDFGIFLCFVVSNVIILFLGARFLNFNKR</sequence>
<accession>A0A225BB29</accession>
<dbReference type="Pfam" id="PF01061">
    <property type="entry name" value="ABC2_membrane"/>
    <property type="match status" value="2"/>
</dbReference>
<feature type="transmembrane region" description="Helical" evidence="12">
    <location>
        <begin position="657"/>
        <end position="679"/>
    </location>
</feature>
<evidence type="ECO:0000259" key="13">
    <source>
        <dbReference type="PROSITE" id="PS50893"/>
    </source>
</evidence>
<evidence type="ECO:0000313" key="15">
    <source>
        <dbReference type="Proteomes" id="UP000214365"/>
    </source>
</evidence>
<keyword evidence="4" id="KW-1003">Cell membrane</keyword>
<evidence type="ECO:0000256" key="3">
    <source>
        <dbReference type="ARBA" id="ARBA00022448"/>
    </source>
</evidence>
<keyword evidence="3" id="KW-0813">Transport</keyword>
<feature type="domain" description="ABC transporter" evidence="13">
    <location>
        <begin position="841"/>
        <end position="1084"/>
    </location>
</feature>
<dbReference type="InterPro" id="IPR010929">
    <property type="entry name" value="PDR_CDR_ABC"/>
</dbReference>
<dbReference type="InterPro" id="IPR013525">
    <property type="entry name" value="ABC2_TM"/>
</dbReference>
<feature type="compositionally biased region" description="Basic and acidic residues" evidence="11">
    <location>
        <begin position="73"/>
        <end position="85"/>
    </location>
</feature>
<evidence type="ECO:0000256" key="6">
    <source>
        <dbReference type="ARBA" id="ARBA00022741"/>
    </source>
</evidence>
<feature type="transmembrane region" description="Helical" evidence="12">
    <location>
        <begin position="1443"/>
        <end position="1464"/>
    </location>
</feature>